<evidence type="ECO:0000313" key="1">
    <source>
        <dbReference type="EMBL" id="ABX24530.1"/>
    </source>
</evidence>
<organism evidence="1">
    <name type="scientific">Vibrio nigripulchritudo</name>
    <dbReference type="NCBI Taxonomy" id="28173"/>
    <lineage>
        <taxon>Bacteria</taxon>
        <taxon>Pseudomonadati</taxon>
        <taxon>Pseudomonadota</taxon>
        <taxon>Gammaproteobacteria</taxon>
        <taxon>Vibrionales</taxon>
        <taxon>Vibrionaceae</taxon>
        <taxon>Vibrio</taxon>
    </lineage>
</organism>
<sequence length="161" mass="17261">MHAWEPLTEFFGGLWERVTGVFSSGMEAIAGMLSTVSGWWDSLFGDDDQAEKRLNVTQTMTGAAAALPAVINPVAVPAFSPNQPGAMVANGGVMPAPALSVGSVPAKTGGDRHYTDNSTVEFVIHAAPGMDARDIAEQVDRRIAHHKREQERRARTVAYDI</sequence>
<dbReference type="RefSeq" id="WP_012460431.1">
    <property type="nucleotide sequence ID" value="NC_010733.1"/>
</dbReference>
<dbReference type="EMBL" id="EU156059">
    <property type="protein sequence ID" value="ABX24530.1"/>
    <property type="molecule type" value="Genomic_DNA"/>
</dbReference>
<keyword evidence="1" id="KW-0614">Plasmid</keyword>
<accession>B2XSF1</accession>
<proteinExistence type="predicted"/>
<protein>
    <submittedName>
        <fullName evidence="1">Predicted phage tail protein</fullName>
    </submittedName>
</protein>
<name>B2XSF1_9VIBR</name>
<geneLocation type="plasmid" evidence="1">
    <name>pSFn1</name>
</geneLocation>
<reference evidence="1" key="1">
    <citation type="journal article" date="2008" name="Appl. Environ. Microbiol.">
        <title>Correlation between detection of a plasmid and high-level virulence of Vibrio nigripulchritudo, a pathogen of the shrimp Litopenaeus stylirostris.</title>
        <authorList>
            <person name="Reynaud Y."/>
            <person name="Saulnier D."/>
            <person name="Mazel D."/>
            <person name="Goarant C."/>
            <person name="Le Roux F."/>
        </authorList>
    </citation>
    <scope>NUCLEOTIDE SEQUENCE</scope>
    <source>
        <strain evidence="1">SFn1</strain>
        <plasmid evidence="1">pSFn1</plasmid>
    </source>
</reference>
<dbReference type="AlphaFoldDB" id="B2XSF1"/>